<feature type="transmembrane region" description="Helical" evidence="5">
    <location>
        <begin position="119"/>
        <end position="137"/>
    </location>
</feature>
<feature type="transmembrane region" description="Helical" evidence="5">
    <location>
        <begin position="352"/>
        <end position="379"/>
    </location>
</feature>
<dbReference type="Pfam" id="PF04932">
    <property type="entry name" value="Wzy_C"/>
    <property type="match status" value="1"/>
</dbReference>
<reference evidence="7" key="1">
    <citation type="submission" date="2023-03" db="EMBL/GenBank/DDBJ databases">
        <authorList>
            <person name="Shen W."/>
            <person name="Cai J."/>
        </authorList>
    </citation>
    <scope>NUCLEOTIDE SEQUENCE</scope>
    <source>
        <strain evidence="7">B1010-2</strain>
    </source>
</reference>
<organism evidence="7 8">
    <name type="scientific">Enterococcus faecium</name>
    <name type="common">Streptococcus faecium</name>
    <dbReference type="NCBI Taxonomy" id="1352"/>
    <lineage>
        <taxon>Bacteria</taxon>
        <taxon>Bacillati</taxon>
        <taxon>Bacillota</taxon>
        <taxon>Bacilli</taxon>
        <taxon>Lactobacillales</taxon>
        <taxon>Enterococcaceae</taxon>
        <taxon>Enterococcus</taxon>
    </lineage>
</organism>
<dbReference type="InterPro" id="IPR051533">
    <property type="entry name" value="WaaL-like"/>
</dbReference>
<dbReference type="RefSeq" id="WP_311813728.1">
    <property type="nucleotide sequence ID" value="NZ_JARPTX010000046.1"/>
</dbReference>
<feature type="transmembrane region" description="Helical" evidence="5">
    <location>
        <begin position="38"/>
        <end position="56"/>
    </location>
</feature>
<feature type="transmembrane region" description="Helical" evidence="5">
    <location>
        <begin position="149"/>
        <end position="172"/>
    </location>
</feature>
<dbReference type="Proteomes" id="UP001260956">
    <property type="component" value="Unassembled WGS sequence"/>
</dbReference>
<feature type="transmembrane region" description="Helical" evidence="5">
    <location>
        <begin position="87"/>
        <end position="107"/>
    </location>
</feature>
<evidence type="ECO:0000313" key="8">
    <source>
        <dbReference type="Proteomes" id="UP001260956"/>
    </source>
</evidence>
<evidence type="ECO:0000256" key="5">
    <source>
        <dbReference type="SAM" id="Phobius"/>
    </source>
</evidence>
<feature type="transmembrane region" description="Helical" evidence="5">
    <location>
        <begin position="231"/>
        <end position="254"/>
    </location>
</feature>
<comment type="caution">
    <text evidence="7">The sequence shown here is derived from an EMBL/GenBank/DDBJ whole genome shotgun (WGS) entry which is preliminary data.</text>
</comment>
<feature type="transmembrane region" description="Helical" evidence="5">
    <location>
        <begin position="317"/>
        <end position="340"/>
    </location>
</feature>
<feature type="transmembrane region" description="Helical" evidence="5">
    <location>
        <begin position="202"/>
        <end position="219"/>
    </location>
</feature>
<keyword evidence="4 5" id="KW-0472">Membrane</keyword>
<evidence type="ECO:0000256" key="2">
    <source>
        <dbReference type="ARBA" id="ARBA00022692"/>
    </source>
</evidence>
<evidence type="ECO:0000313" key="7">
    <source>
        <dbReference type="EMBL" id="MDT2370758.1"/>
    </source>
</evidence>
<dbReference type="PANTHER" id="PTHR37422">
    <property type="entry name" value="TEICHURONIC ACID BIOSYNTHESIS PROTEIN TUAE"/>
    <property type="match status" value="1"/>
</dbReference>
<dbReference type="GO" id="GO:0016874">
    <property type="term" value="F:ligase activity"/>
    <property type="evidence" value="ECO:0007669"/>
    <property type="project" value="UniProtKB-KW"/>
</dbReference>
<feature type="transmembrane region" description="Helical" evidence="5">
    <location>
        <begin position="12"/>
        <end position="32"/>
    </location>
</feature>
<dbReference type="InterPro" id="IPR007016">
    <property type="entry name" value="O-antigen_ligase-rel_domated"/>
</dbReference>
<feature type="domain" description="O-antigen ligase-related" evidence="6">
    <location>
        <begin position="186"/>
        <end position="330"/>
    </location>
</feature>
<feature type="transmembrane region" description="Helical" evidence="5">
    <location>
        <begin position="179"/>
        <end position="196"/>
    </location>
</feature>
<dbReference type="EMBL" id="JARPTX010000046">
    <property type="protein sequence ID" value="MDT2370758.1"/>
    <property type="molecule type" value="Genomic_DNA"/>
</dbReference>
<keyword evidence="3 5" id="KW-1133">Transmembrane helix</keyword>
<evidence type="ECO:0000256" key="3">
    <source>
        <dbReference type="ARBA" id="ARBA00022989"/>
    </source>
</evidence>
<keyword evidence="7" id="KW-0436">Ligase</keyword>
<accession>A0AAW8RNI7</accession>
<gene>
    <name evidence="7" type="ORF">P6Z85_11495</name>
</gene>
<dbReference type="PANTHER" id="PTHR37422:SF17">
    <property type="entry name" value="O-ANTIGEN LIGASE"/>
    <property type="match status" value="1"/>
</dbReference>
<evidence type="ECO:0000256" key="1">
    <source>
        <dbReference type="ARBA" id="ARBA00004141"/>
    </source>
</evidence>
<dbReference type="GO" id="GO:0016020">
    <property type="term" value="C:membrane"/>
    <property type="evidence" value="ECO:0007669"/>
    <property type="project" value="UniProtKB-SubCell"/>
</dbReference>
<sequence>MTCVIKKETLSSMLVMIWFFILMVPDGLKVLIGSNVSYFNYSALIIFFGYAFLNITTKKKLSAMTIVLIILSVWMIITTYVNKPDAFTIVVFNSVRVIAICLLFEYYQRNINILLKGCSNFFYLMVFINFITVIVTYPNGIYTRTDGRAGYFMGFRNAFILYFLPALLFALLEFSKKKGYKKFYLIYVLCIIPIILEKSTTTLIALIIMFFVFLLIQFRDRAKSTTKIKRFPLITTLLIYLVLNIIILSSSFIANIPFVKYIIENIMGKTLNFTGRTIIWQTAFKMIANKPWMGYGIGNNVLYFNDYWYGHNEIVEYMLEGGLIALAIFALLWILIIYKLKKNNNNIINKSMYIILISVLTFFLTEASTLQHFIIIYLIGFNLEDYLKKSRICL</sequence>
<comment type="subcellular location">
    <subcellularLocation>
        <location evidence="1">Membrane</location>
        <topology evidence="1">Multi-pass membrane protein</topology>
    </subcellularLocation>
</comment>
<keyword evidence="2 5" id="KW-0812">Transmembrane</keyword>
<evidence type="ECO:0000256" key="4">
    <source>
        <dbReference type="ARBA" id="ARBA00023136"/>
    </source>
</evidence>
<feature type="transmembrane region" description="Helical" evidence="5">
    <location>
        <begin position="63"/>
        <end position="81"/>
    </location>
</feature>
<dbReference type="AlphaFoldDB" id="A0AAW8RNI7"/>
<proteinExistence type="predicted"/>
<evidence type="ECO:0000259" key="6">
    <source>
        <dbReference type="Pfam" id="PF04932"/>
    </source>
</evidence>
<name>A0AAW8RNI7_ENTFC</name>
<protein>
    <submittedName>
        <fullName evidence="7">O-antigen ligase family protein</fullName>
    </submittedName>
</protein>